<dbReference type="EMBL" id="CP044067">
    <property type="protein sequence ID" value="QET04125.1"/>
    <property type="molecule type" value="Genomic_DNA"/>
</dbReference>
<accession>A0A5P2H9J4</accession>
<evidence type="ECO:0000313" key="1">
    <source>
        <dbReference type="EMBL" id="QET04125.1"/>
    </source>
</evidence>
<gene>
    <name evidence="1" type="ORF">FOB72_18365</name>
</gene>
<proteinExistence type="predicted"/>
<dbReference type="Proteomes" id="UP000322822">
    <property type="component" value="Chromosome 2"/>
</dbReference>
<protein>
    <submittedName>
        <fullName evidence="1">Uncharacterized protein</fullName>
    </submittedName>
</protein>
<organism evidence="1 2">
    <name type="scientific">Cupriavidus pauculus</name>
    <dbReference type="NCBI Taxonomy" id="82633"/>
    <lineage>
        <taxon>Bacteria</taxon>
        <taxon>Pseudomonadati</taxon>
        <taxon>Pseudomonadota</taxon>
        <taxon>Betaproteobacteria</taxon>
        <taxon>Burkholderiales</taxon>
        <taxon>Burkholderiaceae</taxon>
        <taxon>Cupriavidus</taxon>
    </lineage>
</organism>
<name>A0A5P2H9J4_9BURK</name>
<reference evidence="1 2" key="1">
    <citation type="submission" date="2019-09" db="EMBL/GenBank/DDBJ databases">
        <title>FDA dAtabase for Regulatory Grade micrObial Sequences (FDA-ARGOS): Supporting development and validation of Infectious Disease Dx tests.</title>
        <authorList>
            <person name="Sciortino C."/>
            <person name="Tallon L."/>
            <person name="Sadzewicz L."/>
            <person name="Vavikolanu K."/>
            <person name="Mehta A."/>
            <person name="Aluvathingal J."/>
            <person name="Nadendla S."/>
            <person name="Nandy P."/>
            <person name="Geyer C."/>
            <person name="Yan Y."/>
            <person name="Sichtig H."/>
        </authorList>
    </citation>
    <scope>NUCLEOTIDE SEQUENCE [LARGE SCALE GENOMIC DNA]</scope>
    <source>
        <strain evidence="1 2">FDAARGOS_664</strain>
    </source>
</reference>
<evidence type="ECO:0000313" key="2">
    <source>
        <dbReference type="Proteomes" id="UP000322822"/>
    </source>
</evidence>
<dbReference type="AlphaFoldDB" id="A0A5P2H9J4"/>
<sequence length="82" mass="8963">MTGIAVDRSVAVGGEVGQGEANTPETRIATFAARARMRLSRMRKAAMARLMSRRQRDLDNLPRIDAQLLQAAMASMEHDHGA</sequence>
<dbReference type="RefSeq" id="WP_150374187.1">
    <property type="nucleotide sequence ID" value="NZ_CP044067.1"/>
</dbReference>